<gene>
    <name evidence="2" type="ORF">ACTIVE_5786</name>
</gene>
<protein>
    <submittedName>
        <fullName evidence="2">Uncharacterized protein</fullName>
    </submittedName>
</protein>
<keyword evidence="1" id="KW-1133">Transmembrane helix</keyword>
<keyword evidence="1" id="KW-0472">Membrane</keyword>
<dbReference type="Pfam" id="PF20226">
    <property type="entry name" value="DUF6585"/>
    <property type="match status" value="1"/>
</dbReference>
<feature type="transmembrane region" description="Helical" evidence="1">
    <location>
        <begin position="70"/>
        <end position="90"/>
    </location>
</feature>
<dbReference type="AlphaFoldDB" id="A0A7D3ZPF7"/>
<evidence type="ECO:0000313" key="3">
    <source>
        <dbReference type="Proteomes" id="UP000501240"/>
    </source>
</evidence>
<keyword evidence="3" id="KW-1185">Reference proteome</keyword>
<dbReference type="Proteomes" id="UP000501240">
    <property type="component" value="Chromosome"/>
</dbReference>
<sequence>MTSRAVEQPMEAVDMSAMIGSAAQQAGLGGHRAAYPATMFPESRLKVGAAVTGVAVLLVLIGLATGTILLWAFAGIFAVVFGVRVARVALLNRQKRGQQLHLYEQGLVCVGRNGQITVRRWDSSAVYQNIVRHYRNGAYTHTSYHYRLVDPAGHEIALAGGFARPTEWGQAIQQAVTDAQFPHAMATVRAGGAVRFGDITLALHTVSASGKTVPWSQIQEIKVKDGRVSLRVEGRWLSLTTTMVRSIPNFFVFHALAERLRQAAAGPAR</sequence>
<evidence type="ECO:0000256" key="1">
    <source>
        <dbReference type="SAM" id="Phobius"/>
    </source>
</evidence>
<feature type="transmembrane region" description="Helical" evidence="1">
    <location>
        <begin position="47"/>
        <end position="64"/>
    </location>
</feature>
<dbReference type="RefSeq" id="WP_216857989.1">
    <property type="nucleotide sequence ID" value="NZ_CP053892.1"/>
</dbReference>
<name>A0A7D3ZPF7_ACTVE</name>
<proteinExistence type="predicted"/>
<organism evidence="2 3">
    <name type="scientific">Actinomadura verrucosospora</name>
    <dbReference type="NCBI Taxonomy" id="46165"/>
    <lineage>
        <taxon>Bacteria</taxon>
        <taxon>Bacillati</taxon>
        <taxon>Actinomycetota</taxon>
        <taxon>Actinomycetes</taxon>
        <taxon>Streptosporangiales</taxon>
        <taxon>Thermomonosporaceae</taxon>
        <taxon>Actinomadura</taxon>
    </lineage>
</organism>
<dbReference type="EMBL" id="CP053892">
    <property type="protein sequence ID" value="QKG24143.1"/>
    <property type="molecule type" value="Genomic_DNA"/>
</dbReference>
<keyword evidence="1" id="KW-0812">Transmembrane</keyword>
<evidence type="ECO:0000313" key="2">
    <source>
        <dbReference type="EMBL" id="QKG24143.1"/>
    </source>
</evidence>
<reference evidence="2 3" key="1">
    <citation type="submission" date="2020-05" db="EMBL/GenBank/DDBJ databases">
        <title>Actinomadura verrucosospora NRRL-B18236 (PFL_A860) Genome sequencing and assembly.</title>
        <authorList>
            <person name="Samborskyy M."/>
        </authorList>
    </citation>
    <scope>NUCLEOTIDE SEQUENCE [LARGE SCALE GENOMIC DNA]</scope>
    <source>
        <strain evidence="2 3">NRRL:B18236</strain>
    </source>
</reference>
<accession>A0A7D3ZPF7</accession>
<dbReference type="InterPro" id="IPR046492">
    <property type="entry name" value="DUF6585"/>
</dbReference>